<protein>
    <submittedName>
        <fullName evidence="1">PBS lyase HEAT domain protein repeat-containing protein</fullName>
    </submittedName>
</protein>
<dbReference type="Gene3D" id="1.25.10.10">
    <property type="entry name" value="Leucine-rich Repeat Variant"/>
    <property type="match status" value="2"/>
</dbReference>
<dbReference type="Proteomes" id="UP000215027">
    <property type="component" value="Chromosome I"/>
</dbReference>
<dbReference type="GO" id="GO:0016491">
    <property type="term" value="F:oxidoreductase activity"/>
    <property type="evidence" value="ECO:0007669"/>
    <property type="project" value="TreeGrafter"/>
</dbReference>
<dbReference type="PANTHER" id="PTHR12697:SF5">
    <property type="entry name" value="DEOXYHYPUSINE HYDROXYLASE"/>
    <property type="match status" value="1"/>
</dbReference>
<dbReference type="SUPFAM" id="SSF48371">
    <property type="entry name" value="ARM repeat"/>
    <property type="match status" value="1"/>
</dbReference>
<organism evidence="1 2">
    <name type="scientific">Candidatus Promineifilum breve</name>
    <dbReference type="NCBI Taxonomy" id="1806508"/>
    <lineage>
        <taxon>Bacteria</taxon>
        <taxon>Bacillati</taxon>
        <taxon>Chloroflexota</taxon>
        <taxon>Ardenticatenia</taxon>
        <taxon>Candidatus Promineifilales</taxon>
        <taxon>Candidatus Promineifilaceae</taxon>
        <taxon>Candidatus Promineifilum</taxon>
    </lineage>
</organism>
<dbReference type="RefSeq" id="WP_095042059.1">
    <property type="nucleotide sequence ID" value="NZ_LN890655.1"/>
</dbReference>
<dbReference type="GO" id="GO:0016829">
    <property type="term" value="F:lyase activity"/>
    <property type="evidence" value="ECO:0007669"/>
    <property type="project" value="UniProtKB-KW"/>
</dbReference>
<keyword evidence="2" id="KW-1185">Reference proteome</keyword>
<gene>
    <name evidence="1" type="ORF">CFX0092_A0570</name>
</gene>
<dbReference type="Pfam" id="PF13646">
    <property type="entry name" value="HEAT_2"/>
    <property type="match status" value="2"/>
</dbReference>
<dbReference type="KEGG" id="pbf:CFX0092_A0570"/>
<proteinExistence type="predicted"/>
<reference evidence="1" key="1">
    <citation type="submission" date="2016-01" db="EMBL/GenBank/DDBJ databases">
        <authorList>
            <person name="Mcilroy J.S."/>
            <person name="Karst M S."/>
            <person name="Albertsen M."/>
        </authorList>
    </citation>
    <scope>NUCLEOTIDE SEQUENCE</scope>
    <source>
        <strain evidence="1">Cfx-K</strain>
    </source>
</reference>
<accession>A0A160T107</accession>
<dbReference type="SMART" id="SM00567">
    <property type="entry name" value="EZ_HEAT"/>
    <property type="match status" value="4"/>
</dbReference>
<sequence length="328" mass="36250">MTTHKELPFAVVLTSLFTSEDMPIHLIYRLSDLSEADYRTFKKEWPEVAEERRLALARHMADIAEDNYIVDFTPLFAHLFTDKAAVVRVAALDGVWDAESPDIVAPILTMLKSDPDVSVRASAARALAHYILLAEWGQIDTELETSIIEALLAEYDKPLVAQEVKRAALEAVSASGHPRVAELIDDAYEEGNDDMQLSAIFAMGNSADDRWLPILEAELGSLSPDFRAEAARACGMIGSQSAIDALEELLTDKELEVGLAAVYALGQIGGERVTALLSRLAEDPDFEEFYDAIDEALEEMDMMGSEFDLLAFDDDEDDDAFPDDLRLN</sequence>
<keyword evidence="1" id="KW-0456">Lyase</keyword>
<dbReference type="EMBL" id="LN890655">
    <property type="protein sequence ID" value="CUS02448.2"/>
    <property type="molecule type" value="Genomic_DNA"/>
</dbReference>
<dbReference type="InterPro" id="IPR011989">
    <property type="entry name" value="ARM-like"/>
</dbReference>
<name>A0A160T107_9CHLR</name>
<dbReference type="OrthoDB" id="151345at2"/>
<dbReference type="InterPro" id="IPR004155">
    <property type="entry name" value="PBS_lyase_HEAT"/>
</dbReference>
<evidence type="ECO:0000313" key="2">
    <source>
        <dbReference type="Proteomes" id="UP000215027"/>
    </source>
</evidence>
<dbReference type="AlphaFoldDB" id="A0A160T107"/>
<dbReference type="InterPro" id="IPR016024">
    <property type="entry name" value="ARM-type_fold"/>
</dbReference>
<evidence type="ECO:0000313" key="1">
    <source>
        <dbReference type="EMBL" id="CUS02448.2"/>
    </source>
</evidence>
<dbReference type="PANTHER" id="PTHR12697">
    <property type="entry name" value="PBS LYASE HEAT-LIKE PROTEIN"/>
    <property type="match status" value="1"/>
</dbReference>